<evidence type="ECO:0000313" key="2">
    <source>
        <dbReference type="EMBL" id="MCP9270963.1"/>
    </source>
</evidence>
<dbReference type="InterPro" id="IPR002123">
    <property type="entry name" value="Plipid/glycerol_acylTrfase"/>
</dbReference>
<dbReference type="InterPro" id="IPR016676">
    <property type="entry name" value="P_lipid/glycerol_AcTrfase_prd"/>
</dbReference>
<keyword evidence="2" id="KW-0012">Acyltransferase</keyword>
<dbReference type="PANTHER" id="PTHR22753">
    <property type="entry name" value="TRANSMEMBRANE PROTEIN 68"/>
    <property type="match status" value="1"/>
</dbReference>
<dbReference type="Pfam" id="PF01553">
    <property type="entry name" value="Acyltransferase"/>
    <property type="match status" value="1"/>
</dbReference>
<dbReference type="EMBL" id="JANDBD010000001">
    <property type="protein sequence ID" value="MCP9270963.1"/>
    <property type="molecule type" value="Genomic_DNA"/>
</dbReference>
<reference evidence="2 3" key="1">
    <citation type="submission" date="2022-06" db="EMBL/GenBank/DDBJ databases">
        <title>Mycolicibacterium sp. CAU 1645 isolated from seawater.</title>
        <authorList>
            <person name="Kim W."/>
        </authorList>
    </citation>
    <scope>NUCLEOTIDE SEQUENCE [LARGE SCALE GENOMIC DNA]</scope>
    <source>
        <strain evidence="2 3">CAU 1645</strain>
    </source>
</reference>
<name>A0ABT1LVN6_9MYCO</name>
<keyword evidence="3" id="KW-1185">Reference proteome</keyword>
<gene>
    <name evidence="2" type="ORF">NM203_02045</name>
</gene>
<protein>
    <submittedName>
        <fullName evidence="2">1-acyl-sn-glycerol-3-phosphate acyltransferase</fullName>
    </submittedName>
</protein>
<proteinExistence type="predicted"/>
<keyword evidence="2" id="KW-0808">Transferase</keyword>
<dbReference type="Proteomes" id="UP001651690">
    <property type="component" value="Unassembled WGS sequence"/>
</dbReference>
<dbReference type="PIRSF" id="PIRSF016753">
    <property type="entry name" value="P_lipid/glycerol_ac_tran_prd"/>
    <property type="match status" value="1"/>
</dbReference>
<dbReference type="SMART" id="SM00563">
    <property type="entry name" value="PlsC"/>
    <property type="match status" value="1"/>
</dbReference>
<comment type="caution">
    <text evidence="2">The sequence shown here is derived from an EMBL/GenBank/DDBJ whole genome shotgun (WGS) entry which is preliminary data.</text>
</comment>
<accession>A0ABT1LVN6</accession>
<evidence type="ECO:0000313" key="3">
    <source>
        <dbReference type="Proteomes" id="UP001651690"/>
    </source>
</evidence>
<dbReference type="PANTHER" id="PTHR22753:SF14">
    <property type="entry name" value="MONOACYLGLYCEROL_DIACYLGLYCEROL O-ACYLTRANSFERASE"/>
    <property type="match status" value="1"/>
</dbReference>
<dbReference type="RefSeq" id="WP_255057936.1">
    <property type="nucleotide sequence ID" value="NZ_JANDBD010000001.1"/>
</dbReference>
<evidence type="ECO:0000259" key="1">
    <source>
        <dbReference type="SMART" id="SM00563"/>
    </source>
</evidence>
<dbReference type="GO" id="GO:0016746">
    <property type="term" value="F:acyltransferase activity"/>
    <property type="evidence" value="ECO:0007669"/>
    <property type="project" value="UniProtKB-KW"/>
</dbReference>
<sequence>MADQKHSVVERWDPGLTKRVVDLHRPIVKTYFRSEVLGLDNIPSGPALMVANHSGGLVTVDMSVFAVDYYKTFGYERPLFGLAHDNMFRGPLAGFLERTGVIRATPEHAAEALAAGGLVLVFPGGDYDAYRPTARENVISFGGRTGYVTTAITAGVPIVPAVSIGGQENQWYLTRLRRLASALRLTGFERRMFRTNILPVTIGFPFGVSVVLPVNMPLPTKIVTQVLPPIDIAAEFGEDPDVRRVDAHVRAVMQHALVGLARKRRLPVIG</sequence>
<organism evidence="2 3">
    <name type="scientific">Mycolicibacterium arenosum</name>
    <dbReference type="NCBI Taxonomy" id="2952157"/>
    <lineage>
        <taxon>Bacteria</taxon>
        <taxon>Bacillati</taxon>
        <taxon>Actinomycetota</taxon>
        <taxon>Actinomycetes</taxon>
        <taxon>Mycobacteriales</taxon>
        <taxon>Mycobacteriaceae</taxon>
        <taxon>Mycolicibacterium</taxon>
    </lineage>
</organism>
<feature type="domain" description="Phospholipid/glycerol acyltransferase" evidence="1">
    <location>
        <begin position="47"/>
        <end position="166"/>
    </location>
</feature>